<dbReference type="GO" id="GO:0016607">
    <property type="term" value="C:nuclear speck"/>
    <property type="evidence" value="ECO:0007669"/>
    <property type="project" value="TreeGrafter"/>
</dbReference>
<dbReference type="Proteomes" id="UP000683360">
    <property type="component" value="Unassembled WGS sequence"/>
</dbReference>
<dbReference type="PROSITE" id="PS50237">
    <property type="entry name" value="HECT"/>
    <property type="match status" value="1"/>
</dbReference>
<evidence type="ECO:0000313" key="7">
    <source>
        <dbReference type="Proteomes" id="UP000683360"/>
    </source>
</evidence>
<dbReference type="PANTHER" id="PTHR45670:SF13">
    <property type="entry name" value="E3 UBIQUITIN-PROTEIN LIGASE TRIP12"/>
    <property type="match status" value="1"/>
</dbReference>
<dbReference type="SUPFAM" id="SSF56204">
    <property type="entry name" value="Hect, E3 ligase catalytic domain"/>
    <property type="match status" value="1"/>
</dbReference>
<evidence type="ECO:0000259" key="5">
    <source>
        <dbReference type="PROSITE" id="PS50237"/>
    </source>
</evidence>
<dbReference type="Pfam" id="PF00632">
    <property type="entry name" value="HECT"/>
    <property type="match status" value="1"/>
</dbReference>
<evidence type="ECO:0000256" key="4">
    <source>
        <dbReference type="RuleBase" id="RU369009"/>
    </source>
</evidence>
<keyword evidence="2 3" id="KW-0833">Ubl conjugation pathway</keyword>
<proteinExistence type="inferred from homology"/>
<dbReference type="OrthoDB" id="271273at2759"/>
<feature type="domain" description="HECT" evidence="5">
    <location>
        <begin position="1"/>
        <end position="249"/>
    </location>
</feature>
<dbReference type="EC" id="2.3.2.26" evidence="4"/>
<dbReference type="GO" id="GO:0006974">
    <property type="term" value="P:DNA damage response"/>
    <property type="evidence" value="ECO:0007669"/>
    <property type="project" value="TreeGrafter"/>
</dbReference>
<organism evidence="6 7">
    <name type="scientific">Mytilus edulis</name>
    <name type="common">Blue mussel</name>
    <dbReference type="NCBI Taxonomy" id="6550"/>
    <lineage>
        <taxon>Eukaryota</taxon>
        <taxon>Metazoa</taxon>
        <taxon>Spiralia</taxon>
        <taxon>Lophotrochozoa</taxon>
        <taxon>Mollusca</taxon>
        <taxon>Bivalvia</taxon>
        <taxon>Autobranchia</taxon>
        <taxon>Pteriomorphia</taxon>
        <taxon>Mytilida</taxon>
        <taxon>Mytiloidea</taxon>
        <taxon>Mytilidae</taxon>
        <taxon>Mytilinae</taxon>
        <taxon>Mytilus</taxon>
    </lineage>
</organism>
<protein>
    <recommendedName>
        <fullName evidence="4">E3 ubiquitin-protein ligase</fullName>
        <ecNumber evidence="4">2.3.2.26</ecNumber>
    </recommendedName>
</protein>
<dbReference type="AlphaFoldDB" id="A0A8S3SNT0"/>
<keyword evidence="1 4" id="KW-0808">Transferase</keyword>
<evidence type="ECO:0000313" key="6">
    <source>
        <dbReference type="EMBL" id="CAG2218576.1"/>
    </source>
</evidence>
<dbReference type="PANTHER" id="PTHR45670">
    <property type="entry name" value="E3 UBIQUITIN-PROTEIN LIGASE TRIP12"/>
    <property type="match status" value="1"/>
</dbReference>
<keyword evidence="7" id="KW-1185">Reference proteome</keyword>
<dbReference type="SMART" id="SM00119">
    <property type="entry name" value="HECTc"/>
    <property type="match status" value="1"/>
</dbReference>
<dbReference type="Gene3D" id="3.90.1750.10">
    <property type="entry name" value="Hect, E3 ligase catalytic domains"/>
    <property type="match status" value="1"/>
</dbReference>
<feature type="active site" description="Glycyl thioester intermediate" evidence="3">
    <location>
        <position position="216"/>
    </location>
</feature>
<reference evidence="6" key="1">
    <citation type="submission" date="2021-03" db="EMBL/GenBank/DDBJ databases">
        <authorList>
            <person name="Bekaert M."/>
        </authorList>
    </citation>
    <scope>NUCLEOTIDE SEQUENCE</scope>
</reference>
<dbReference type="FunFam" id="3.30.2410.10:FF:000005">
    <property type="entry name" value="E3 ubiquitin-protein ligase TRIP12 isoform X1"/>
    <property type="match status" value="1"/>
</dbReference>
<name>A0A8S3SNT0_MYTED</name>
<comment type="catalytic activity">
    <reaction evidence="4">
        <text>S-ubiquitinyl-[E2 ubiquitin-conjugating enzyme]-L-cysteine + [acceptor protein]-L-lysine = [E2 ubiquitin-conjugating enzyme]-L-cysteine + N(6)-ubiquitinyl-[acceptor protein]-L-lysine.</text>
        <dbReference type="EC" id="2.3.2.26"/>
    </reaction>
</comment>
<evidence type="ECO:0000256" key="3">
    <source>
        <dbReference type="PROSITE-ProRule" id="PRU00104"/>
    </source>
</evidence>
<keyword evidence="6" id="KW-0012">Acyltransferase</keyword>
<sequence length="421" mass="49154">MLGQEHSITSADLQFIDPVIAKSFQQLEDILRQKHRILADKSHTEESRQLALESLSMDGCSIEDLDIDFTLPDNLEEYLQLVVHWSLVEGVSRQFEAFREGFESVFHMSSLQSCYPDELEQLFCGNVTEPWDTKMLLECCRPDHGYTHDSRAVKSLFENLSSYDINEQREFLQFVTGSPRLPVGGFRSLNPPLTIVRKTFETNDNPDSFLPSVMTCVNYLKLPDYSSAQIMREKLQKAAKEGQLSFHLSGQECQYVQFRSGQECQYVQFRSGQECQYVQFRSGQECQYVQFRSGQECQYVQFRSGQECQYVQFRSGQECQYVQFRSGQECQYVQFRSGQECQYVQFRSGQEGRYVQFSSGQECQYVQFWSGQEYQYVQFRSGQECQYVHFRSGQGVYLHAALAYSKVCLKRDMYVFMPHLR</sequence>
<accession>A0A8S3SNT0</accession>
<dbReference type="GO" id="GO:0000209">
    <property type="term" value="P:protein polyubiquitination"/>
    <property type="evidence" value="ECO:0007669"/>
    <property type="project" value="TreeGrafter"/>
</dbReference>
<dbReference type="GO" id="GO:0061630">
    <property type="term" value="F:ubiquitin protein ligase activity"/>
    <property type="evidence" value="ECO:0007669"/>
    <property type="project" value="UniProtKB-UniRule"/>
</dbReference>
<comment type="function">
    <text evidence="4">E3 ubiquitin-protein ligase which accepts ubiquitin from an E2 ubiquitin-conjugating enzyme in the form of a thioester and then directly transfers the ubiquitin to targeted substrates.</text>
</comment>
<comment type="similarity">
    <text evidence="4">Belongs to the UPL family. K-HECT subfamily.</text>
</comment>
<evidence type="ECO:0000256" key="1">
    <source>
        <dbReference type="ARBA" id="ARBA00022679"/>
    </source>
</evidence>
<evidence type="ECO:0000256" key="2">
    <source>
        <dbReference type="ARBA" id="ARBA00022786"/>
    </source>
</evidence>
<dbReference type="Gene3D" id="3.30.2160.10">
    <property type="entry name" value="Hect, E3 ligase catalytic domain"/>
    <property type="match status" value="1"/>
</dbReference>
<dbReference type="EMBL" id="CAJPWZ010001600">
    <property type="protein sequence ID" value="CAG2218576.1"/>
    <property type="molecule type" value="Genomic_DNA"/>
</dbReference>
<dbReference type="GO" id="GO:0043161">
    <property type="term" value="P:proteasome-mediated ubiquitin-dependent protein catabolic process"/>
    <property type="evidence" value="ECO:0007669"/>
    <property type="project" value="TreeGrafter"/>
</dbReference>
<comment type="caution">
    <text evidence="6">The sequence shown here is derived from an EMBL/GenBank/DDBJ whole genome shotgun (WGS) entry which is preliminary data.</text>
</comment>
<dbReference type="Gene3D" id="3.30.2410.10">
    <property type="entry name" value="Hect, E3 ligase catalytic domain"/>
    <property type="match status" value="1"/>
</dbReference>
<dbReference type="InterPro" id="IPR045322">
    <property type="entry name" value="HECTD1/TRIP12-like"/>
</dbReference>
<comment type="pathway">
    <text evidence="4">Protein modification; protein ubiquitination.</text>
</comment>
<dbReference type="InterPro" id="IPR035983">
    <property type="entry name" value="Hect_E3_ubiquitin_ligase"/>
</dbReference>
<dbReference type="InterPro" id="IPR000569">
    <property type="entry name" value="HECT_dom"/>
</dbReference>
<gene>
    <name evidence="6" type="ORF">MEDL_32157</name>
</gene>